<dbReference type="EMBL" id="CBTK010000293">
    <property type="protein sequence ID" value="CDH47133.1"/>
    <property type="molecule type" value="Genomic_DNA"/>
</dbReference>
<feature type="chain" id="PRO_5031531657" evidence="1">
    <location>
        <begin position="21"/>
        <end position="79"/>
    </location>
</feature>
<evidence type="ECO:0000313" key="3">
    <source>
        <dbReference type="Proteomes" id="UP000019184"/>
    </source>
</evidence>
<dbReference type="InterPro" id="IPR001893">
    <property type="entry name" value="Cys-rich_GLG1_repeat"/>
</dbReference>
<evidence type="ECO:0000256" key="1">
    <source>
        <dbReference type="SAM" id="SignalP"/>
    </source>
</evidence>
<dbReference type="Pfam" id="PF00839">
    <property type="entry name" value="Cys_rich_FGFR"/>
    <property type="match status" value="1"/>
</dbReference>
<reference evidence="2 3" key="1">
    <citation type="journal article" date="2014" name="ISME J.">
        <title>Candidatus Competibacter-lineage genomes retrieved from metagenomes reveal functional metabolic diversity.</title>
        <authorList>
            <person name="McIlroy S.J."/>
            <person name="Albertsen M."/>
            <person name="Andresen E.K."/>
            <person name="Saunders A.M."/>
            <person name="Kristiansen R."/>
            <person name="Stokholm-Bjerregaard M."/>
            <person name="Nielsen K.L."/>
            <person name="Nielsen P.H."/>
        </authorList>
    </citation>
    <scope>NUCLEOTIDE SEQUENCE [LARGE SCALE GENOMIC DNA]</scope>
    <source>
        <strain evidence="2 3">Run_B_J11</strain>
    </source>
</reference>
<proteinExistence type="predicted"/>
<keyword evidence="3" id="KW-1185">Reference proteome</keyword>
<dbReference type="Proteomes" id="UP000019184">
    <property type="component" value="Unassembled WGS sequence"/>
</dbReference>
<dbReference type="RefSeq" id="WP_034435879.1">
    <property type="nucleotide sequence ID" value="NZ_CBTK010000293.1"/>
</dbReference>
<gene>
    <name evidence="2" type="ORF">BN874_750027</name>
</gene>
<organism evidence="2 3">
    <name type="scientific">Candidatus Contendobacter odensis Run_B_J11</name>
    <dbReference type="NCBI Taxonomy" id="1400861"/>
    <lineage>
        <taxon>Bacteria</taxon>
        <taxon>Pseudomonadati</taxon>
        <taxon>Pseudomonadota</taxon>
        <taxon>Gammaproteobacteria</taxon>
        <taxon>Candidatus Competibacteraceae</taxon>
        <taxon>Candidatus Contendibacter</taxon>
    </lineage>
</organism>
<dbReference type="AlphaFoldDB" id="A0A7U7GEY1"/>
<dbReference type="OrthoDB" id="7060861at2"/>
<accession>A0A7U7GEY1</accession>
<comment type="caution">
    <text evidence="2">The sequence shown here is derived from an EMBL/GenBank/DDBJ whole genome shotgun (WGS) entry which is preliminary data.</text>
</comment>
<evidence type="ECO:0000313" key="2">
    <source>
        <dbReference type="EMBL" id="CDH47133.1"/>
    </source>
</evidence>
<name>A0A7U7GEY1_9GAMM</name>
<dbReference type="GO" id="GO:0016020">
    <property type="term" value="C:membrane"/>
    <property type="evidence" value="ECO:0007669"/>
    <property type="project" value="InterPro"/>
</dbReference>
<keyword evidence="1" id="KW-0732">Signal</keyword>
<feature type="signal peptide" evidence="1">
    <location>
        <begin position="1"/>
        <end position="20"/>
    </location>
</feature>
<sequence length="79" mass="8737">MTIRKIALFLLISAAMPAFAQQPSQLDKELAALRTYCKADIERLCPNVEPGGGKIKECLMERKMEVSVGCAQALQKLKK</sequence>
<protein>
    <submittedName>
        <fullName evidence="2">Cysteine rich repeat protein</fullName>
    </submittedName>
</protein>